<reference evidence="2" key="1">
    <citation type="submission" date="2016-05" db="EMBL/GenBank/DDBJ databases">
        <title>Comparative genomics of biotechnologically important yeasts.</title>
        <authorList>
            <consortium name="DOE Joint Genome Institute"/>
            <person name="Riley R."/>
            <person name="Haridas S."/>
            <person name="Wolfe K.H."/>
            <person name="Lopes M.R."/>
            <person name="Hittinger C.T."/>
            <person name="Goker M."/>
            <person name="Salamov A."/>
            <person name="Wisecaver J."/>
            <person name="Long T.M."/>
            <person name="Aerts A.L."/>
            <person name="Barry K."/>
            <person name="Choi C."/>
            <person name="Clum A."/>
            <person name="Coughlan A.Y."/>
            <person name="Deshpande S."/>
            <person name="Douglass A.P."/>
            <person name="Hanson S.J."/>
            <person name="Klenk H.-P."/>
            <person name="Labutti K."/>
            <person name="Lapidus A."/>
            <person name="Lindquist E."/>
            <person name="Lipzen A."/>
            <person name="Meier-Kolthoff J.P."/>
            <person name="Ohm R.A."/>
            <person name="Otillar R.P."/>
            <person name="Pangilinan J."/>
            <person name="Peng Y."/>
            <person name="Rokas A."/>
            <person name="Rosa C.A."/>
            <person name="Scheuner C."/>
            <person name="Sibirny A.A."/>
            <person name="Slot J.C."/>
            <person name="Stielow J.B."/>
            <person name="Sun H."/>
            <person name="Kurtzman C.P."/>
            <person name="Blackwell M."/>
            <person name="Grigoriev I.V."/>
            <person name="Jeffries T.W."/>
        </authorList>
    </citation>
    <scope>NUCLEOTIDE SEQUENCE [LARGE SCALE GENOMIC DNA]</scope>
    <source>
        <strain evidence="2">NRRL Y-2460</strain>
    </source>
</reference>
<keyword evidence="2" id="KW-1185">Reference proteome</keyword>
<gene>
    <name evidence="1" type="ORF">PACTADRAFT_75770</name>
</gene>
<dbReference type="Proteomes" id="UP000094236">
    <property type="component" value="Unassembled WGS sequence"/>
</dbReference>
<proteinExistence type="predicted"/>
<sequence length="51" mass="5932">MSFCYIDIARTGGNKHHSIVCFLLVDLVLNGSYLRCNIWPWISFWLITTNV</sequence>
<dbReference type="AlphaFoldDB" id="A0A1E4TU54"/>
<accession>A0A1E4TU54</accession>
<evidence type="ECO:0000313" key="1">
    <source>
        <dbReference type="EMBL" id="ODV95260.1"/>
    </source>
</evidence>
<dbReference type="EMBL" id="KV454014">
    <property type="protein sequence ID" value="ODV95260.1"/>
    <property type="molecule type" value="Genomic_DNA"/>
</dbReference>
<organism evidence="1 2">
    <name type="scientific">Pachysolen tannophilus NRRL Y-2460</name>
    <dbReference type="NCBI Taxonomy" id="669874"/>
    <lineage>
        <taxon>Eukaryota</taxon>
        <taxon>Fungi</taxon>
        <taxon>Dikarya</taxon>
        <taxon>Ascomycota</taxon>
        <taxon>Saccharomycotina</taxon>
        <taxon>Pichiomycetes</taxon>
        <taxon>Pachysolenaceae</taxon>
        <taxon>Pachysolen</taxon>
    </lineage>
</organism>
<evidence type="ECO:0000313" key="2">
    <source>
        <dbReference type="Proteomes" id="UP000094236"/>
    </source>
</evidence>
<name>A0A1E4TU54_PACTA</name>
<protein>
    <submittedName>
        <fullName evidence="1">Uncharacterized protein</fullName>
    </submittedName>
</protein>